<dbReference type="EMBL" id="CAJOBS010000002">
    <property type="protein sequence ID" value="CAF4460466.1"/>
    <property type="molecule type" value="Genomic_DNA"/>
</dbReference>
<dbReference type="Proteomes" id="UP000663869">
    <property type="component" value="Unassembled WGS sequence"/>
</dbReference>
<evidence type="ECO:0000313" key="11">
    <source>
        <dbReference type="EMBL" id="CAF3579098.1"/>
    </source>
</evidence>
<dbReference type="Proteomes" id="UP000663862">
    <property type="component" value="Unassembled WGS sequence"/>
</dbReference>
<evidence type="ECO:0000313" key="12">
    <source>
        <dbReference type="EMBL" id="CAF3640347.1"/>
    </source>
</evidence>
<sequence>MGTDTCRPCAKYLLLALNLVFWLTGTTLIVLGVLFLLRPEVQNVIHLFNFTVLPLSSIEISAIFIIIVGIVIFLVGLFGLCGAKQESRTCLILYIVLVACVLLMELALFAHMALHHDRWEVFIKQRLILETKKYNHLNPSQYERAIDYVQSKYQCCGIDSAYDYGDSIVPKSCCSTPNALSTVATCTVHHVSLNDTLGCFRILANEAIYWIKFFIIAELGLCLMSLIGIYLAICVCQNAMFYDGYIQTPYRV</sequence>
<keyword evidence="5 7" id="KW-0472">Membrane</keyword>
<evidence type="ECO:0000313" key="9">
    <source>
        <dbReference type="EMBL" id="CAF3459680.1"/>
    </source>
</evidence>
<dbReference type="PIRSF" id="PIRSF002419">
    <property type="entry name" value="Tetraspanin"/>
    <property type="match status" value="1"/>
</dbReference>
<dbReference type="PANTHER" id="PTHR19282:SF544">
    <property type="entry name" value="TETRASPANIN"/>
    <property type="match status" value="1"/>
</dbReference>
<evidence type="ECO:0000256" key="5">
    <source>
        <dbReference type="ARBA" id="ARBA00023136"/>
    </source>
</evidence>
<dbReference type="OrthoDB" id="10033535at2759"/>
<dbReference type="AlphaFoldDB" id="A0A818EJ04"/>
<dbReference type="EMBL" id="CAJOBO010000324">
    <property type="protein sequence ID" value="CAF4192908.1"/>
    <property type="molecule type" value="Genomic_DNA"/>
</dbReference>
<dbReference type="EMBL" id="CAJNYU010002678">
    <property type="protein sequence ID" value="CAF3579098.1"/>
    <property type="molecule type" value="Genomic_DNA"/>
</dbReference>
<evidence type="ECO:0000313" key="8">
    <source>
        <dbReference type="EMBL" id="CAF3089042.1"/>
    </source>
</evidence>
<dbReference type="EMBL" id="CAJOBR010002594">
    <property type="protein sequence ID" value="CAF4692192.1"/>
    <property type="molecule type" value="Genomic_DNA"/>
</dbReference>
<reference evidence="9" key="1">
    <citation type="submission" date="2021-02" db="EMBL/GenBank/DDBJ databases">
        <authorList>
            <person name="Nowell W R."/>
        </authorList>
    </citation>
    <scope>NUCLEOTIDE SEQUENCE</scope>
</reference>
<evidence type="ECO:0000256" key="6">
    <source>
        <dbReference type="PIRSR" id="PIRSR002419-1"/>
    </source>
</evidence>
<dbReference type="Gene3D" id="1.10.1450.10">
    <property type="entry name" value="Tetraspanin"/>
    <property type="match status" value="1"/>
</dbReference>
<dbReference type="InterPro" id="IPR018499">
    <property type="entry name" value="Tetraspanin/Peripherin"/>
</dbReference>
<dbReference type="EMBL" id="CAJNXB010000718">
    <property type="protein sequence ID" value="CAF3089042.1"/>
    <property type="molecule type" value="Genomic_DNA"/>
</dbReference>
<evidence type="ECO:0000313" key="17">
    <source>
        <dbReference type="EMBL" id="CAF4692192.1"/>
    </source>
</evidence>
<evidence type="ECO:0000313" key="14">
    <source>
        <dbReference type="EMBL" id="CAF4433144.1"/>
    </source>
</evidence>
<protein>
    <recommendedName>
        <fullName evidence="7">Tetraspanin</fullName>
    </recommendedName>
</protein>
<dbReference type="Proteomes" id="UP000663872">
    <property type="component" value="Unassembled WGS sequence"/>
</dbReference>
<name>A0A818EJ04_9BILA</name>
<feature type="transmembrane region" description="Helical" evidence="7">
    <location>
        <begin position="207"/>
        <end position="233"/>
    </location>
</feature>
<dbReference type="InterPro" id="IPR000301">
    <property type="entry name" value="Tetraspanin_animals"/>
</dbReference>
<dbReference type="Proteomes" id="UP000663873">
    <property type="component" value="Unassembled WGS sequence"/>
</dbReference>
<evidence type="ECO:0000313" key="15">
    <source>
        <dbReference type="EMBL" id="CAF4460466.1"/>
    </source>
</evidence>
<dbReference type="Proteomes" id="UP000663833">
    <property type="component" value="Unassembled WGS sequence"/>
</dbReference>
<dbReference type="Proteomes" id="UP000663851">
    <property type="component" value="Unassembled WGS sequence"/>
</dbReference>
<dbReference type="EMBL" id="CAJNYT010002333">
    <property type="protein sequence ID" value="CAF3464647.1"/>
    <property type="molecule type" value="Genomic_DNA"/>
</dbReference>
<dbReference type="Proteomes" id="UP000663825">
    <property type="component" value="Unassembled WGS sequence"/>
</dbReference>
<dbReference type="Pfam" id="PF00335">
    <property type="entry name" value="Tetraspanin"/>
    <property type="match status" value="1"/>
</dbReference>
<dbReference type="Proteomes" id="UP000663838">
    <property type="component" value="Unassembled WGS sequence"/>
</dbReference>
<evidence type="ECO:0000256" key="7">
    <source>
        <dbReference type="RuleBase" id="RU361218"/>
    </source>
</evidence>
<feature type="transmembrane region" description="Helical" evidence="7">
    <location>
        <begin position="12"/>
        <end position="37"/>
    </location>
</feature>
<dbReference type="PANTHER" id="PTHR19282">
    <property type="entry name" value="TETRASPANIN"/>
    <property type="match status" value="1"/>
</dbReference>
<evidence type="ECO:0000313" key="16">
    <source>
        <dbReference type="EMBL" id="CAF4497420.1"/>
    </source>
</evidence>
<feature type="disulfide bond" evidence="6">
    <location>
        <begin position="156"/>
        <end position="173"/>
    </location>
</feature>
<gene>
    <name evidence="11" type="ORF">FME351_LOCUS20858</name>
    <name evidence="10" type="ORF">GRG538_LOCUS15197</name>
    <name evidence="13" type="ORF">HFQ381_LOCUS6963</name>
    <name evidence="12" type="ORF">KIK155_LOCUS22893</name>
    <name evidence="9" type="ORF">LUA448_LOCUS22555</name>
    <name evidence="17" type="ORF">QYT958_LOCUS17269</name>
    <name evidence="8" type="ORF">TIS948_LOCUS6233</name>
    <name evidence="15" type="ORF">TOA249_LOCUS95</name>
    <name evidence="14" type="ORF">TSG867_LOCUS15516</name>
    <name evidence="16" type="ORF">UJA718_LOCUS26076</name>
</gene>
<evidence type="ECO:0000256" key="4">
    <source>
        <dbReference type="ARBA" id="ARBA00022989"/>
    </source>
</evidence>
<evidence type="ECO:0000313" key="19">
    <source>
        <dbReference type="Proteomes" id="UP000663873"/>
    </source>
</evidence>
<feature type="transmembrane region" description="Helical" evidence="7">
    <location>
        <begin position="57"/>
        <end position="79"/>
    </location>
</feature>
<dbReference type="EMBL" id="CAJNYV010004064">
    <property type="protein sequence ID" value="CAF3640347.1"/>
    <property type="molecule type" value="Genomic_DNA"/>
</dbReference>
<dbReference type="PRINTS" id="PR00259">
    <property type="entry name" value="TMFOUR"/>
</dbReference>
<evidence type="ECO:0000313" key="13">
    <source>
        <dbReference type="EMBL" id="CAF4192908.1"/>
    </source>
</evidence>
<accession>A0A818EJ04</accession>
<evidence type="ECO:0000313" key="18">
    <source>
        <dbReference type="Proteomes" id="UP000663833"/>
    </source>
</evidence>
<comment type="subcellular location">
    <subcellularLocation>
        <location evidence="1 7">Membrane</location>
        <topology evidence="1 7">Multi-pass membrane protein</topology>
    </subcellularLocation>
</comment>
<dbReference type="EMBL" id="CAJOBP010006641">
    <property type="protein sequence ID" value="CAF4497420.1"/>
    <property type="molecule type" value="Genomic_DNA"/>
</dbReference>
<keyword evidence="3 7" id="KW-0812">Transmembrane</keyword>
<evidence type="ECO:0000313" key="10">
    <source>
        <dbReference type="EMBL" id="CAF3464647.1"/>
    </source>
</evidence>
<comment type="caution">
    <text evidence="9">The sequence shown here is derived from an EMBL/GenBank/DDBJ whole genome shotgun (WGS) entry which is preliminary data.</text>
</comment>
<keyword evidence="4 7" id="KW-1133">Transmembrane helix</keyword>
<feature type="transmembrane region" description="Helical" evidence="7">
    <location>
        <begin position="91"/>
        <end position="114"/>
    </location>
</feature>
<dbReference type="CDD" id="cd03127">
    <property type="entry name" value="tetraspanin_LEL"/>
    <property type="match status" value="1"/>
</dbReference>
<evidence type="ECO:0000256" key="3">
    <source>
        <dbReference type="ARBA" id="ARBA00022692"/>
    </source>
</evidence>
<organism evidence="9 18">
    <name type="scientific">Rotaria socialis</name>
    <dbReference type="NCBI Taxonomy" id="392032"/>
    <lineage>
        <taxon>Eukaryota</taxon>
        <taxon>Metazoa</taxon>
        <taxon>Spiralia</taxon>
        <taxon>Gnathifera</taxon>
        <taxon>Rotifera</taxon>
        <taxon>Eurotatoria</taxon>
        <taxon>Bdelloidea</taxon>
        <taxon>Philodinida</taxon>
        <taxon>Philodinidae</taxon>
        <taxon>Rotaria</taxon>
    </lineage>
</organism>
<evidence type="ECO:0000256" key="1">
    <source>
        <dbReference type="ARBA" id="ARBA00004141"/>
    </source>
</evidence>
<dbReference type="EMBL" id="CAJOBQ010000910">
    <property type="protein sequence ID" value="CAF4433144.1"/>
    <property type="molecule type" value="Genomic_DNA"/>
</dbReference>
<dbReference type="GO" id="GO:0005886">
    <property type="term" value="C:plasma membrane"/>
    <property type="evidence" value="ECO:0007669"/>
    <property type="project" value="TreeGrafter"/>
</dbReference>
<comment type="similarity">
    <text evidence="2 7">Belongs to the tetraspanin (TM4SF) family.</text>
</comment>
<proteinExistence type="inferred from homology"/>
<keyword evidence="19" id="KW-1185">Reference proteome</keyword>
<evidence type="ECO:0000256" key="2">
    <source>
        <dbReference type="ARBA" id="ARBA00006840"/>
    </source>
</evidence>
<dbReference type="Proteomes" id="UP000663848">
    <property type="component" value="Unassembled WGS sequence"/>
</dbReference>
<dbReference type="Proteomes" id="UP000663865">
    <property type="component" value="Unassembled WGS sequence"/>
</dbReference>
<dbReference type="InterPro" id="IPR008952">
    <property type="entry name" value="Tetraspanin_EC2_sf"/>
</dbReference>
<dbReference type="EMBL" id="CAJNYD010002923">
    <property type="protein sequence ID" value="CAF3459680.1"/>
    <property type="molecule type" value="Genomic_DNA"/>
</dbReference>
<keyword evidence="6" id="KW-1015">Disulfide bond</keyword>
<dbReference type="SUPFAM" id="SSF48652">
    <property type="entry name" value="Tetraspanin"/>
    <property type="match status" value="1"/>
</dbReference>
<feature type="disulfide bond" evidence="6">
    <location>
        <begin position="155"/>
        <end position="186"/>
    </location>
</feature>